<dbReference type="InterPro" id="IPR053866">
    <property type="entry name" value="PhyR_sigma2"/>
</dbReference>
<dbReference type="AlphaFoldDB" id="A0A3N1KZY4"/>
<proteinExistence type="predicted"/>
<dbReference type="Pfam" id="PF22233">
    <property type="entry name" value="PhyR_sigma-like"/>
    <property type="match status" value="1"/>
</dbReference>
<dbReference type="Gene3D" id="3.40.50.2300">
    <property type="match status" value="1"/>
</dbReference>
<dbReference type="SUPFAM" id="SSF88659">
    <property type="entry name" value="Sigma3 and sigma4 domains of RNA polymerase sigma factors"/>
    <property type="match status" value="1"/>
</dbReference>
<dbReference type="PANTHER" id="PTHR44591">
    <property type="entry name" value="STRESS RESPONSE REGULATOR PROTEIN 1"/>
    <property type="match status" value="1"/>
</dbReference>
<dbReference type="InterPro" id="IPR053867">
    <property type="entry name" value="PhyR_sigma4"/>
</dbReference>
<feature type="domain" description="Response regulatory" evidence="3">
    <location>
        <begin position="171"/>
        <end position="284"/>
    </location>
</feature>
<comment type="caution">
    <text evidence="4">The sequence shown here is derived from an EMBL/GenBank/DDBJ whole genome shotgun (WGS) entry which is preliminary data.</text>
</comment>
<accession>A0A3N1KZY4</accession>
<dbReference type="SUPFAM" id="SSF52172">
    <property type="entry name" value="CheY-like"/>
    <property type="match status" value="1"/>
</dbReference>
<dbReference type="Pfam" id="PF22029">
    <property type="entry name" value="PhyR_sigma2"/>
    <property type="match status" value="1"/>
</dbReference>
<dbReference type="GO" id="GO:0000160">
    <property type="term" value="P:phosphorelay signal transduction system"/>
    <property type="evidence" value="ECO:0007669"/>
    <property type="project" value="InterPro"/>
</dbReference>
<dbReference type="PROSITE" id="PS50110">
    <property type="entry name" value="RESPONSE_REGULATORY"/>
    <property type="match status" value="1"/>
</dbReference>
<reference evidence="4 5" key="1">
    <citation type="submission" date="2018-11" db="EMBL/GenBank/DDBJ databases">
        <title>Genomic Encyclopedia of Type Strains, Phase IV (KMG-IV): sequencing the most valuable type-strain genomes for metagenomic binning, comparative biology and taxonomic classification.</title>
        <authorList>
            <person name="Goeker M."/>
        </authorList>
    </citation>
    <scope>NUCLEOTIDE SEQUENCE [LARGE SCALE GENOMIC DNA]</scope>
    <source>
        <strain evidence="4 5">DSM 5900</strain>
    </source>
</reference>
<dbReference type="EMBL" id="RJKX01000016">
    <property type="protein sequence ID" value="ROP83766.1"/>
    <property type="molecule type" value="Genomic_DNA"/>
</dbReference>
<keyword evidence="1 2" id="KW-0597">Phosphoprotein</keyword>
<dbReference type="InterPro" id="IPR013324">
    <property type="entry name" value="RNA_pol_sigma_r3/r4-like"/>
</dbReference>
<dbReference type="InterPro" id="IPR011006">
    <property type="entry name" value="CheY-like_superfamily"/>
</dbReference>
<dbReference type="InterPro" id="IPR050595">
    <property type="entry name" value="Bact_response_regulator"/>
</dbReference>
<dbReference type="Proteomes" id="UP000278222">
    <property type="component" value="Unassembled WGS sequence"/>
</dbReference>
<dbReference type="RefSeq" id="WP_170216641.1">
    <property type="nucleotide sequence ID" value="NZ_AP019700.1"/>
</dbReference>
<feature type="modified residue" description="4-aspartylphosphate" evidence="2">
    <location>
        <position position="221"/>
    </location>
</feature>
<dbReference type="SMART" id="SM00448">
    <property type="entry name" value="REC"/>
    <property type="match status" value="1"/>
</dbReference>
<dbReference type="Gene3D" id="1.20.140.160">
    <property type="match status" value="1"/>
</dbReference>
<organism evidence="4 5">
    <name type="scientific">Stella humosa</name>
    <dbReference type="NCBI Taxonomy" id="94"/>
    <lineage>
        <taxon>Bacteria</taxon>
        <taxon>Pseudomonadati</taxon>
        <taxon>Pseudomonadota</taxon>
        <taxon>Alphaproteobacteria</taxon>
        <taxon>Rhodospirillales</taxon>
        <taxon>Stellaceae</taxon>
        <taxon>Stella</taxon>
    </lineage>
</organism>
<dbReference type="InterPro" id="IPR001789">
    <property type="entry name" value="Sig_transdc_resp-reg_receiver"/>
</dbReference>
<dbReference type="Pfam" id="PF00072">
    <property type="entry name" value="Response_reg"/>
    <property type="match status" value="1"/>
</dbReference>
<keyword evidence="5" id="KW-1185">Reference proteome</keyword>
<dbReference type="PANTHER" id="PTHR44591:SF3">
    <property type="entry name" value="RESPONSE REGULATORY DOMAIN-CONTAINING PROTEIN"/>
    <property type="match status" value="1"/>
</dbReference>
<evidence type="ECO:0000256" key="2">
    <source>
        <dbReference type="PROSITE-ProRule" id="PRU00169"/>
    </source>
</evidence>
<protein>
    <submittedName>
        <fullName evidence="4">Response regulator receiver domain-containing protein</fullName>
    </submittedName>
</protein>
<gene>
    <name evidence="4" type="ORF">EDC65_4415</name>
</gene>
<name>A0A3N1KZY4_9PROT</name>
<evidence type="ECO:0000313" key="5">
    <source>
        <dbReference type="Proteomes" id="UP000278222"/>
    </source>
</evidence>
<evidence type="ECO:0000259" key="3">
    <source>
        <dbReference type="PROSITE" id="PS50110"/>
    </source>
</evidence>
<evidence type="ECO:0000313" key="4">
    <source>
        <dbReference type="EMBL" id="ROP83766.1"/>
    </source>
</evidence>
<evidence type="ECO:0000256" key="1">
    <source>
        <dbReference type="ARBA" id="ARBA00022553"/>
    </source>
</evidence>
<dbReference type="NCBIfam" id="NF006623">
    <property type="entry name" value="PRK09191.1"/>
    <property type="match status" value="1"/>
</dbReference>
<sequence>MGTAIPIYRSWPKLRYLLCLERTGSVMDETQKGRIAAQLPFLRRHARALTGSQEIGDDFVKRALQEIIVQAGASPEPLTRADLFRCLHNVSDLLPVPRSTVAHGSEGDPVQQALEERVSRLPPLGRAALLLVHNEGFPRSEAAHVLGISPDALGRLLDEAWTALKKEEPARVLIIEDEAVIALDIAGIVTEMGHHVAGVAARSDEAIRLARTGNPSLILADIQLEDGNTGIAAVAAILEHARLPVVFVTAFPERLLTGDRVEPTFIVSKPFEPDVLQVAVSQALFCASASAG</sequence>